<dbReference type="OrthoDB" id="7744392at2759"/>
<comment type="caution">
    <text evidence="4">The sequence shown here is derived from an EMBL/GenBank/DDBJ whole genome shotgun (WGS) entry which is preliminary data.</text>
</comment>
<keyword evidence="1" id="KW-0863">Zinc-finger</keyword>
<feature type="compositionally biased region" description="Polar residues" evidence="2">
    <location>
        <begin position="84"/>
        <end position="99"/>
    </location>
</feature>
<dbReference type="PROSITE" id="PS50158">
    <property type="entry name" value="ZF_CCHC"/>
    <property type="match status" value="2"/>
</dbReference>
<keyword evidence="5" id="KW-1185">Reference proteome</keyword>
<dbReference type="EMBL" id="SWLB01000015">
    <property type="protein sequence ID" value="KAF3328895.1"/>
    <property type="molecule type" value="Genomic_DNA"/>
</dbReference>
<evidence type="ECO:0000256" key="2">
    <source>
        <dbReference type="SAM" id="MobiDB-lite"/>
    </source>
</evidence>
<evidence type="ECO:0000256" key="1">
    <source>
        <dbReference type="PROSITE-ProRule" id="PRU00047"/>
    </source>
</evidence>
<dbReference type="GO" id="GO:0008270">
    <property type="term" value="F:zinc ion binding"/>
    <property type="evidence" value="ECO:0007669"/>
    <property type="project" value="UniProtKB-KW"/>
</dbReference>
<dbReference type="InterPro" id="IPR036875">
    <property type="entry name" value="Znf_CCHC_sf"/>
</dbReference>
<name>A0A833QLI1_9POAL</name>
<feature type="region of interest" description="Disordered" evidence="2">
    <location>
        <begin position="789"/>
        <end position="823"/>
    </location>
</feature>
<feature type="compositionally biased region" description="Basic and acidic residues" evidence="2">
    <location>
        <begin position="556"/>
        <end position="567"/>
    </location>
</feature>
<dbReference type="AlphaFoldDB" id="A0A833QLI1"/>
<accession>A0A833QLI1</accession>
<feature type="region of interest" description="Disordered" evidence="2">
    <location>
        <begin position="535"/>
        <end position="589"/>
    </location>
</feature>
<sequence>MTPLEARQANNKAILLAIQKREESTTATIRRLTYAQAVQQRRAPHQPHTPTLSPTHTTNSNTQAAANPPPPTTPTPNHCINGVLHTSPQPIPQNPQADNKTLTEEGWTLVTRKKSRIPHQNTTRPIKISIKQDHAWLLQQRRCFKCFLKGHQKHRCNRAIKCLQCNQEGHISKHCSNRINRRIPTAGETNNYQPPLENGEKSRQTTPLFTGMKQGSPNFLKQTRANLLQQGRCFQCCLRGHTKQQCTRVVKCFLCNKDGHMAIRCKLNHINAKPPNGNTNPIKANDVQPQPTQPGHRVDNFATNHLKHMENSPTWEFMDLMDPDDFEDGRRESLRVFLPPKTPLRPINSFLERSALVLAGPHPTNRYIAHRLAVTLATHFNMQPRDFPISRVHQNYGDFLVRFPNTHLRDQAVAICVFTLGPNMHLQLVEWTPGMGGVYDPVTHKARLRLYGLLNHNWNIHDLDILVSGFGHLLRVEPFSSTGNHQEIRILVGCYHPINIPRTIDLSEEPHTCIVHVVIEGWMHDGTAAIPRDVTNFNDDEDPFGGPINVRRRQHHMAERNQQRRETTTGSNSPGPADHGRNGNRQVQQSSLLERSLEIATVQHTGGIGLMGEIELAEQKASGIFPYVDLMFCLLFKGMELYEKSKRSAGNKCNGQRLTCAHLFGEKNFIAEINTTSITHPEGPQQEGFSDFATYHVEPIAAQKDSRNGPTIVEISQAQLSQPESREATGPQSGSQGQEFRAISRPTEISALGLQGLQIQQEDMTPLDPPPGFEGRQTQEHNGLEVTPHTLQDQQPSQEDTTDLGPPPGFEGRTTFTAQNRRSTRLLEKHAGKYTSILQRAQEIKGSTHNGGNAKSDRKKPRIGSQLQISYLQGSGPLTAYQAEAVLAQAGIVLDDATLETIKGMIVIPPNDEQVGVAGA</sequence>
<evidence type="ECO:0000313" key="4">
    <source>
        <dbReference type="EMBL" id="KAF3328895.1"/>
    </source>
</evidence>
<organism evidence="4 5">
    <name type="scientific">Carex littledalei</name>
    <dbReference type="NCBI Taxonomy" id="544730"/>
    <lineage>
        <taxon>Eukaryota</taxon>
        <taxon>Viridiplantae</taxon>
        <taxon>Streptophyta</taxon>
        <taxon>Embryophyta</taxon>
        <taxon>Tracheophyta</taxon>
        <taxon>Spermatophyta</taxon>
        <taxon>Magnoliopsida</taxon>
        <taxon>Liliopsida</taxon>
        <taxon>Poales</taxon>
        <taxon>Cyperaceae</taxon>
        <taxon>Cyperoideae</taxon>
        <taxon>Cariceae</taxon>
        <taxon>Carex</taxon>
        <taxon>Carex subgen. Euthyceras</taxon>
    </lineage>
</organism>
<keyword evidence="1" id="KW-0479">Metal-binding</keyword>
<protein>
    <submittedName>
        <fullName evidence="4">Cellular nucleic acid-binding protein</fullName>
    </submittedName>
</protein>
<feature type="compositionally biased region" description="Polar residues" evidence="2">
    <location>
        <begin position="789"/>
        <end position="799"/>
    </location>
</feature>
<dbReference type="SMART" id="SM00343">
    <property type="entry name" value="ZnF_C2HC"/>
    <property type="match status" value="4"/>
</dbReference>
<feature type="region of interest" description="Disordered" evidence="2">
    <location>
        <begin position="842"/>
        <end position="862"/>
    </location>
</feature>
<feature type="domain" description="CCHC-type" evidence="3">
    <location>
        <begin position="161"/>
        <end position="177"/>
    </location>
</feature>
<feature type="compositionally biased region" description="Low complexity" evidence="2">
    <location>
        <begin position="48"/>
        <end position="66"/>
    </location>
</feature>
<feature type="domain" description="CCHC-type" evidence="3">
    <location>
        <begin position="251"/>
        <end position="266"/>
    </location>
</feature>
<feature type="region of interest" description="Disordered" evidence="2">
    <location>
        <begin position="718"/>
        <end position="740"/>
    </location>
</feature>
<dbReference type="GO" id="GO:0003676">
    <property type="term" value="F:nucleic acid binding"/>
    <property type="evidence" value="ECO:0007669"/>
    <property type="project" value="InterPro"/>
</dbReference>
<evidence type="ECO:0000259" key="3">
    <source>
        <dbReference type="PROSITE" id="PS50158"/>
    </source>
</evidence>
<gene>
    <name evidence="4" type="ORF">FCM35_KLT05973</name>
</gene>
<dbReference type="PANTHER" id="PTHR33170">
    <property type="entry name" value="DUF4283 DOMAIN-CONTAINING PROTEIN-RELATED"/>
    <property type="match status" value="1"/>
</dbReference>
<keyword evidence="1" id="KW-0862">Zinc</keyword>
<evidence type="ECO:0000313" key="5">
    <source>
        <dbReference type="Proteomes" id="UP000623129"/>
    </source>
</evidence>
<feature type="region of interest" description="Disordered" evidence="2">
    <location>
        <begin position="37"/>
        <end position="99"/>
    </location>
</feature>
<dbReference type="SUPFAM" id="SSF57756">
    <property type="entry name" value="Retrovirus zinc finger-like domains"/>
    <property type="match status" value="2"/>
</dbReference>
<dbReference type="InterPro" id="IPR001878">
    <property type="entry name" value="Znf_CCHC"/>
</dbReference>
<proteinExistence type="predicted"/>
<reference evidence="4" key="1">
    <citation type="submission" date="2020-01" db="EMBL/GenBank/DDBJ databases">
        <title>Genome sequence of Kobresia littledalei, the first chromosome-level genome in the family Cyperaceae.</title>
        <authorList>
            <person name="Qu G."/>
        </authorList>
    </citation>
    <scope>NUCLEOTIDE SEQUENCE</scope>
    <source>
        <strain evidence="4">C.B.Clarke</strain>
        <tissue evidence="4">Leaf</tissue>
    </source>
</reference>
<dbReference type="Gene3D" id="4.10.60.10">
    <property type="entry name" value="Zinc finger, CCHC-type"/>
    <property type="match status" value="2"/>
</dbReference>
<dbReference type="Proteomes" id="UP000623129">
    <property type="component" value="Unassembled WGS sequence"/>
</dbReference>